<reference evidence="2 3" key="1">
    <citation type="submission" date="2015-09" db="EMBL/GenBank/DDBJ databases">
        <authorList>
            <consortium name="Pathogen Informatics"/>
        </authorList>
    </citation>
    <scope>NUCLEOTIDE SEQUENCE [LARGE SCALE GENOMIC DNA]</scope>
    <source>
        <strain evidence="2 3">2789STDY5834945</strain>
    </source>
</reference>
<evidence type="ECO:0000313" key="2">
    <source>
        <dbReference type="EMBL" id="CUP80174.1"/>
    </source>
</evidence>
<evidence type="ECO:0000256" key="1">
    <source>
        <dbReference type="SAM" id="Coils"/>
    </source>
</evidence>
<dbReference type="EMBL" id="CZBI01000002">
    <property type="protein sequence ID" value="CUP80174.1"/>
    <property type="molecule type" value="Genomic_DNA"/>
</dbReference>
<gene>
    <name evidence="2" type="ORF">ERS852557_01724</name>
</gene>
<protein>
    <submittedName>
        <fullName evidence="2">Uncharacterized protein</fullName>
    </submittedName>
</protein>
<organism evidence="2 3">
    <name type="scientific">Bacteroides thetaiotaomicron</name>
    <dbReference type="NCBI Taxonomy" id="818"/>
    <lineage>
        <taxon>Bacteria</taxon>
        <taxon>Pseudomonadati</taxon>
        <taxon>Bacteroidota</taxon>
        <taxon>Bacteroidia</taxon>
        <taxon>Bacteroidales</taxon>
        <taxon>Bacteroidaceae</taxon>
        <taxon>Bacteroides</taxon>
    </lineage>
</organism>
<dbReference type="Proteomes" id="UP000095541">
    <property type="component" value="Unassembled WGS sequence"/>
</dbReference>
<keyword evidence="1" id="KW-0175">Coiled coil</keyword>
<name>A0A174R421_BACT4</name>
<dbReference type="RefSeq" id="WP_055218015.1">
    <property type="nucleotide sequence ID" value="NZ_CZBI01000002.1"/>
</dbReference>
<sequence>MKLDFKSLSAVILGVLGLSEWSKVEDKNSITAEEMTKLKNYGFSDKFLTAFKASLENDFQDEAGTGNEGEGNEEPTTTAFLRGLLGDTAARLAQAQEQLEALQTQQRDENRNNTSLIAKKDAEITKLSGIIAQLSAAAEDDPGKGKQHNAQADGKGAFNLRDEKQLGGLQGEMFSLDRPYNLRAKAALMEAAGFEMIALPKASSLDYSRLKEDLGAFYRIPWQQRLQSFLMELPSIESIFPLESGYQDLATLVNIWLGEFSQAGNEESDFDKVTKGSYEFDDETLRMFNVMFAHRFKNLKALEKTWIGTLNKEGSNPIKWSFIEYILAETAKKLHNEREQRRINGIRKDPNLNEPGKALAAADGLYEFLNKKVNGHTDINNGKFVYQIKPFELGELTEANIGEKVYKGTSMIPAVLRDSGNLALYMPSHFIVLYHKYNELHYGQNQDYKANIMYVKEYPAVKIIPVPNADNHHRIFWTFEGNIKTYEDKPGEMTAFNLEQEDWSLKVWSNWRESIWAIAVGFKYTKKEDMDYNRQMIFCNEYDRPASYFVDADKDKNPSAKLHTSIVTVANTAEFAITDIEDAPVGTVISLKCGSVDKGVKIEKSGNFELISEAWQPGKGDVIKLMKRADGKFIEIGRENASSDALQFAPDETTPSLLDGEVFVTGVNTKATAITNFTDAEAGIVYTIYGNGSENASTIASGGNFVLTEAMTLSEGKFIKLAKAADGKFYEVARG</sequence>
<feature type="coiled-coil region" evidence="1">
    <location>
        <begin position="85"/>
        <end position="112"/>
    </location>
</feature>
<proteinExistence type="predicted"/>
<accession>A0A174R421</accession>
<dbReference type="AlphaFoldDB" id="A0A174R421"/>
<evidence type="ECO:0000313" key="3">
    <source>
        <dbReference type="Proteomes" id="UP000095541"/>
    </source>
</evidence>